<dbReference type="EMBL" id="PECH01000008">
    <property type="protein sequence ID" value="TDZ79887.1"/>
    <property type="molecule type" value="Genomic_DNA"/>
</dbReference>
<evidence type="ECO:0000313" key="2">
    <source>
        <dbReference type="Proteomes" id="UP000295117"/>
    </source>
</evidence>
<protein>
    <submittedName>
        <fullName evidence="1">Uncharacterized protein</fullName>
    </submittedName>
</protein>
<dbReference type="AlphaFoldDB" id="A0A4R8RZ98"/>
<dbReference type="RefSeq" id="WP_134072359.1">
    <property type="nucleotide sequence ID" value="NZ_PECH01000008.1"/>
</dbReference>
<reference evidence="1 2" key="1">
    <citation type="journal article" date="2019" name="Sci. Rep.">
        <title>Extended insight into the Mycobacterium chelonae-abscessus complex through whole genome sequencing of Mycobacterium salmoniphilum outbreak and Mycobacterium salmoniphilum-like strains.</title>
        <authorList>
            <person name="Behra P.R.K."/>
            <person name="Das S."/>
            <person name="Pettersson B.M.F."/>
            <person name="Shirreff L."/>
            <person name="DuCote T."/>
            <person name="Jacobsson K.G."/>
            <person name="Ennis D.G."/>
            <person name="Kirsebom L.A."/>
        </authorList>
    </citation>
    <scope>NUCLEOTIDE SEQUENCE [LARGE SCALE GENOMIC DNA]</scope>
    <source>
        <strain evidence="1 2">DE 4585</strain>
    </source>
</reference>
<name>A0A4R8RZ98_9MYCO</name>
<organism evidence="1 2">
    <name type="scientific">Mycobacteroides salmoniphilum</name>
    <dbReference type="NCBI Taxonomy" id="404941"/>
    <lineage>
        <taxon>Bacteria</taxon>
        <taxon>Bacillati</taxon>
        <taxon>Actinomycetota</taxon>
        <taxon>Actinomycetes</taxon>
        <taxon>Mycobacteriales</taxon>
        <taxon>Mycobacteriaceae</taxon>
        <taxon>Mycobacteroides</taxon>
    </lineage>
</organism>
<gene>
    <name evidence="1" type="ORF">DE4585_03636</name>
</gene>
<dbReference type="Proteomes" id="UP000295117">
    <property type="component" value="Unassembled WGS sequence"/>
</dbReference>
<sequence>MSVNDQDTYIDLATLRLADGACEALATRCERLRSSFAGMITRLDTFVPVSHAIFGDCEEGRGWGRVVHDTVQAPTGSLAAVLEQHRTVLTEFAETFRRIGDAYLETDKSSADRSRKSAR</sequence>
<evidence type="ECO:0000313" key="1">
    <source>
        <dbReference type="EMBL" id="TDZ79887.1"/>
    </source>
</evidence>
<accession>A0A4R8RZ98</accession>
<comment type="caution">
    <text evidence="1">The sequence shown here is derived from an EMBL/GenBank/DDBJ whole genome shotgun (WGS) entry which is preliminary data.</text>
</comment>
<proteinExistence type="predicted"/>